<dbReference type="OrthoDB" id="7998867at2"/>
<dbReference type="AlphaFoldDB" id="A0A1I4RJT0"/>
<evidence type="ECO:0000313" key="1">
    <source>
        <dbReference type="EMBL" id="SFM52316.1"/>
    </source>
</evidence>
<reference evidence="2" key="1">
    <citation type="submission" date="2016-10" db="EMBL/GenBank/DDBJ databases">
        <authorList>
            <person name="Varghese N."/>
            <person name="Submissions S."/>
        </authorList>
    </citation>
    <scope>NUCLEOTIDE SEQUENCE [LARGE SCALE GENOMIC DNA]</scope>
    <source>
        <strain evidence="2">BL36</strain>
    </source>
</reference>
<dbReference type="EMBL" id="FOTK01000036">
    <property type="protein sequence ID" value="SFM52316.1"/>
    <property type="molecule type" value="Genomic_DNA"/>
</dbReference>
<dbReference type="RefSeq" id="WP_139234198.1">
    <property type="nucleotide sequence ID" value="NZ_FOTK01000036.1"/>
</dbReference>
<name>A0A1I4RJT0_9HYPH</name>
<dbReference type="Proteomes" id="UP000199048">
    <property type="component" value="Unassembled WGS sequence"/>
</dbReference>
<organism evidence="1 2">
    <name type="scientific">Methylobacterium pseudosasicola</name>
    <dbReference type="NCBI Taxonomy" id="582667"/>
    <lineage>
        <taxon>Bacteria</taxon>
        <taxon>Pseudomonadati</taxon>
        <taxon>Pseudomonadota</taxon>
        <taxon>Alphaproteobacteria</taxon>
        <taxon>Hyphomicrobiales</taxon>
        <taxon>Methylobacteriaceae</taxon>
        <taxon>Methylobacterium</taxon>
    </lineage>
</organism>
<keyword evidence="2" id="KW-1185">Reference proteome</keyword>
<gene>
    <name evidence="1" type="ORF">SAMN05192568_103612</name>
</gene>
<accession>A0A1I4RJT0</accession>
<protein>
    <submittedName>
        <fullName evidence="1">Uncharacterized protein</fullName>
    </submittedName>
</protein>
<evidence type="ECO:0000313" key="2">
    <source>
        <dbReference type="Proteomes" id="UP000199048"/>
    </source>
</evidence>
<proteinExistence type="predicted"/>
<sequence>MTITASINTVGVVRTTEIIQSARAAAALECRHEPQWVLIEISRSIVTGLQDHADKGPVGGQRRVVDIRV</sequence>